<keyword evidence="2" id="KW-1185">Reference proteome</keyword>
<evidence type="ECO:0008006" key="3">
    <source>
        <dbReference type="Google" id="ProtNLM"/>
    </source>
</evidence>
<organism evidence="1 2">
    <name type="scientific">Flectobacillus roseus</name>
    <dbReference type="NCBI Taxonomy" id="502259"/>
    <lineage>
        <taxon>Bacteria</taxon>
        <taxon>Pseudomonadati</taxon>
        <taxon>Bacteroidota</taxon>
        <taxon>Cytophagia</taxon>
        <taxon>Cytophagales</taxon>
        <taxon>Flectobacillaceae</taxon>
        <taxon>Flectobacillus</taxon>
    </lineage>
</organism>
<accession>A0ABT6YFX5</accession>
<gene>
    <name evidence="1" type="ORF">QM524_24970</name>
</gene>
<dbReference type="EMBL" id="JASHIF010000031">
    <property type="protein sequence ID" value="MDI9862501.1"/>
    <property type="molecule type" value="Genomic_DNA"/>
</dbReference>
<proteinExistence type="predicted"/>
<reference evidence="1 2" key="1">
    <citation type="submission" date="2023-05" db="EMBL/GenBank/DDBJ databases">
        <title>Novel species of genus Flectobacillus isolated from stream in China.</title>
        <authorList>
            <person name="Lu H."/>
        </authorList>
    </citation>
    <scope>NUCLEOTIDE SEQUENCE [LARGE SCALE GENOMIC DNA]</scope>
    <source>
        <strain evidence="1 2">KCTC 42575</strain>
    </source>
</reference>
<sequence>MFKKLVLGTAFIFWLMFVYRRMNIKFSKEIKYPIYEGILGELFIKMGDNQYLTTIENEMVNGDLKKINVLVSSIDISTFHNVEGRNQVIAEYEDKNYSYLIHDGEDKIIIREKK</sequence>
<name>A0ABT6YFX5_9BACT</name>
<protein>
    <recommendedName>
        <fullName evidence="3">DUF3139 domain-containing protein</fullName>
    </recommendedName>
</protein>
<dbReference type="RefSeq" id="WP_283346744.1">
    <property type="nucleotide sequence ID" value="NZ_JASHIF010000031.1"/>
</dbReference>
<dbReference type="Proteomes" id="UP001236507">
    <property type="component" value="Unassembled WGS sequence"/>
</dbReference>
<comment type="caution">
    <text evidence="1">The sequence shown here is derived from an EMBL/GenBank/DDBJ whole genome shotgun (WGS) entry which is preliminary data.</text>
</comment>
<evidence type="ECO:0000313" key="2">
    <source>
        <dbReference type="Proteomes" id="UP001236507"/>
    </source>
</evidence>
<evidence type="ECO:0000313" key="1">
    <source>
        <dbReference type="EMBL" id="MDI9862501.1"/>
    </source>
</evidence>